<dbReference type="AlphaFoldDB" id="A0A263CX48"/>
<evidence type="ECO:0000256" key="4">
    <source>
        <dbReference type="SAM" id="SignalP"/>
    </source>
</evidence>
<dbReference type="PROSITE" id="PS51257">
    <property type="entry name" value="PROKAR_LIPOPROTEIN"/>
    <property type="match status" value="1"/>
</dbReference>
<evidence type="ECO:0000256" key="2">
    <source>
        <dbReference type="ARBA" id="ARBA00010742"/>
    </source>
</evidence>
<feature type="signal peptide" evidence="4">
    <location>
        <begin position="1"/>
        <end position="19"/>
    </location>
</feature>
<keyword evidence="6" id="KW-1185">Reference proteome</keyword>
<dbReference type="Proteomes" id="UP000242444">
    <property type="component" value="Unassembled WGS sequence"/>
</dbReference>
<dbReference type="SUPFAM" id="SSF53850">
    <property type="entry name" value="Periplasmic binding protein-like II"/>
    <property type="match status" value="1"/>
</dbReference>
<dbReference type="EMBL" id="NKYE01000019">
    <property type="protein sequence ID" value="OZM70528.1"/>
    <property type="molecule type" value="Genomic_DNA"/>
</dbReference>
<dbReference type="Pfam" id="PF13379">
    <property type="entry name" value="NMT1_2"/>
    <property type="match status" value="1"/>
</dbReference>
<sequence length="318" mass="32807">MRKVLALLAVLALSGCGILTEDQPVGQAPPERGTLRVGVGDAIDTAPLRIAVAAGEFSRAGLRVELVEQQSQEDGLARLGAGELDIVFATDVALFRAAAGGTELQLQGEAYTAGRDTMALVTLPESDYQDVTAKKAPRIAVDLPDDLGALAGRSVLATAGVDPAGVEFVTTPAADMVEAVRSGAADAAWMVEPGITTARKEFGARILSDGARGATLDFPVSSYASSTEFAKGNPRALAIFRDALGRAQARADDPAVVRQALPALADIDATTAALIALGTYPSSLNGIRLQRVADLMHASGSIPGRLDVQSLLPQVTPD</sequence>
<reference evidence="5 6" key="1">
    <citation type="submission" date="2017-07" db="EMBL/GenBank/DDBJ databases">
        <title>Amycolatopsis antarcticus sp. nov., isolated from the surface of an Antarcticus brown macroalga.</title>
        <authorList>
            <person name="Wang J."/>
            <person name="Leiva S."/>
            <person name="Huang J."/>
            <person name="Huang Y."/>
        </authorList>
    </citation>
    <scope>NUCLEOTIDE SEQUENCE [LARGE SCALE GENOMIC DNA]</scope>
    <source>
        <strain evidence="5 6">AU-G6</strain>
    </source>
</reference>
<protein>
    <submittedName>
        <fullName evidence="5">Sulfonate ABC transporter substrate-binding protein</fullName>
    </submittedName>
</protein>
<dbReference type="InParanoid" id="A0A263CX48"/>
<organism evidence="5 6">
    <name type="scientific">Amycolatopsis antarctica</name>
    <dbReference type="NCBI Taxonomy" id="1854586"/>
    <lineage>
        <taxon>Bacteria</taxon>
        <taxon>Bacillati</taxon>
        <taxon>Actinomycetota</taxon>
        <taxon>Actinomycetes</taxon>
        <taxon>Pseudonocardiales</taxon>
        <taxon>Pseudonocardiaceae</taxon>
        <taxon>Amycolatopsis</taxon>
    </lineage>
</organism>
<evidence type="ECO:0000256" key="3">
    <source>
        <dbReference type="ARBA" id="ARBA00022729"/>
    </source>
</evidence>
<dbReference type="PANTHER" id="PTHR30024">
    <property type="entry name" value="ALIPHATIC SULFONATES-BINDING PROTEIN-RELATED"/>
    <property type="match status" value="1"/>
</dbReference>
<comment type="similarity">
    <text evidence="2">Belongs to the bacterial solute-binding protein SsuA/TauA family.</text>
</comment>
<comment type="subcellular location">
    <subcellularLocation>
        <location evidence="1">Periplasm</location>
    </subcellularLocation>
</comment>
<feature type="chain" id="PRO_5038487954" evidence="4">
    <location>
        <begin position="20"/>
        <end position="318"/>
    </location>
</feature>
<accession>A0A263CX48</accession>
<name>A0A263CX48_9PSEU</name>
<evidence type="ECO:0000313" key="6">
    <source>
        <dbReference type="Proteomes" id="UP000242444"/>
    </source>
</evidence>
<dbReference type="RefSeq" id="WP_094865339.1">
    <property type="nucleotide sequence ID" value="NZ_NKYE01000019.1"/>
</dbReference>
<evidence type="ECO:0000256" key="1">
    <source>
        <dbReference type="ARBA" id="ARBA00004418"/>
    </source>
</evidence>
<dbReference type="Gene3D" id="3.40.190.10">
    <property type="entry name" value="Periplasmic binding protein-like II"/>
    <property type="match status" value="2"/>
</dbReference>
<gene>
    <name evidence="5" type="ORF">CFN78_24250</name>
</gene>
<comment type="caution">
    <text evidence="5">The sequence shown here is derived from an EMBL/GenBank/DDBJ whole genome shotgun (WGS) entry which is preliminary data.</text>
</comment>
<dbReference type="OrthoDB" id="8892982at2"/>
<dbReference type="PANTHER" id="PTHR30024:SF47">
    <property type="entry name" value="TAURINE-BINDING PERIPLASMIC PROTEIN"/>
    <property type="match status" value="1"/>
</dbReference>
<dbReference type="GO" id="GO:0042597">
    <property type="term" value="C:periplasmic space"/>
    <property type="evidence" value="ECO:0007669"/>
    <property type="project" value="UniProtKB-SubCell"/>
</dbReference>
<evidence type="ECO:0000313" key="5">
    <source>
        <dbReference type="EMBL" id="OZM70528.1"/>
    </source>
</evidence>
<proteinExistence type="inferred from homology"/>
<keyword evidence="3 4" id="KW-0732">Signal</keyword>